<keyword evidence="2" id="KW-1185">Reference proteome</keyword>
<dbReference type="InterPro" id="IPR044730">
    <property type="entry name" value="RNase_H-like_dom_plant"/>
</dbReference>
<organism evidence="2 3">
    <name type="scientific">Coffea arabica</name>
    <name type="common">Arabian coffee</name>
    <dbReference type="NCBI Taxonomy" id="13443"/>
    <lineage>
        <taxon>Eukaryota</taxon>
        <taxon>Viridiplantae</taxon>
        <taxon>Streptophyta</taxon>
        <taxon>Embryophyta</taxon>
        <taxon>Tracheophyta</taxon>
        <taxon>Spermatophyta</taxon>
        <taxon>Magnoliopsida</taxon>
        <taxon>eudicotyledons</taxon>
        <taxon>Gunneridae</taxon>
        <taxon>Pentapetalae</taxon>
        <taxon>asterids</taxon>
        <taxon>lamiids</taxon>
        <taxon>Gentianales</taxon>
        <taxon>Rubiaceae</taxon>
        <taxon>Ixoroideae</taxon>
        <taxon>Gardenieae complex</taxon>
        <taxon>Bertiereae - Coffeeae clade</taxon>
        <taxon>Coffeeae</taxon>
        <taxon>Coffea</taxon>
    </lineage>
</organism>
<reference evidence="3" key="2">
    <citation type="submission" date="2025-08" db="UniProtKB">
        <authorList>
            <consortium name="RefSeq"/>
        </authorList>
    </citation>
    <scope>IDENTIFICATION</scope>
    <source>
        <tissue evidence="3">Leaves</tissue>
    </source>
</reference>
<dbReference type="PROSITE" id="PS50878">
    <property type="entry name" value="RT_POL"/>
    <property type="match status" value="1"/>
</dbReference>
<dbReference type="InterPro" id="IPR036397">
    <property type="entry name" value="RNaseH_sf"/>
</dbReference>
<dbReference type="PANTHER" id="PTHR33116:SF82">
    <property type="entry name" value="RNASE H FAMILY PROTEIN"/>
    <property type="match status" value="1"/>
</dbReference>
<dbReference type="Proteomes" id="UP001652660">
    <property type="component" value="Chromosome 6e"/>
</dbReference>
<dbReference type="InterPro" id="IPR012337">
    <property type="entry name" value="RNaseH-like_sf"/>
</dbReference>
<dbReference type="Gene3D" id="3.30.420.10">
    <property type="entry name" value="Ribonuclease H-like superfamily/Ribonuclease H"/>
    <property type="match status" value="1"/>
</dbReference>
<gene>
    <name evidence="3" type="primary">LOC113696849</name>
</gene>
<dbReference type="RefSeq" id="XP_027072034.2">
    <property type="nucleotide sequence ID" value="XM_027216233.2"/>
</dbReference>
<name>A0A6P6T134_COFAR</name>
<reference evidence="2" key="1">
    <citation type="journal article" date="2025" name="Foods">
        <title>Unveiling the Microbial Signatures of Arabica Coffee Cherries: Insights into Ripeness Specific Diversity, Functional Traits, and Implications for Quality and Safety.</title>
        <authorList>
            <consortium name="RefSeq"/>
            <person name="Tenea G.N."/>
            <person name="Cifuentes V."/>
            <person name="Reyes P."/>
            <person name="Cevallos-Vallejos M."/>
        </authorList>
    </citation>
    <scope>NUCLEOTIDE SEQUENCE [LARGE SCALE GENOMIC DNA]</scope>
</reference>
<dbReference type="CDD" id="cd06222">
    <property type="entry name" value="RNase_H_like"/>
    <property type="match status" value="1"/>
</dbReference>
<feature type="domain" description="Reverse transcriptase" evidence="1">
    <location>
        <begin position="1"/>
        <end position="196"/>
    </location>
</feature>
<dbReference type="SUPFAM" id="SSF56672">
    <property type="entry name" value="DNA/RNA polymerases"/>
    <property type="match status" value="1"/>
</dbReference>
<dbReference type="PANTHER" id="PTHR33116">
    <property type="entry name" value="REVERSE TRANSCRIPTASE ZINC-BINDING DOMAIN-CONTAINING PROTEIN-RELATED-RELATED"/>
    <property type="match status" value="1"/>
</dbReference>
<evidence type="ECO:0000313" key="2">
    <source>
        <dbReference type="Proteomes" id="UP001652660"/>
    </source>
</evidence>
<dbReference type="OrthoDB" id="1436548at2759"/>
<evidence type="ECO:0000313" key="3">
    <source>
        <dbReference type="RefSeq" id="XP_027072034.2"/>
    </source>
</evidence>
<protein>
    <recommendedName>
        <fullName evidence="1">Reverse transcriptase domain-containing protein</fullName>
    </recommendedName>
</protein>
<dbReference type="SUPFAM" id="SSF53098">
    <property type="entry name" value="Ribonuclease H-like"/>
    <property type="match status" value="1"/>
</dbReference>
<accession>A0A6P6T134</accession>
<sequence>MADNFLLVQELLSDIKKPNRGGNVMLKLDMMKANDRVSWIFLTQVLRRFGFSEVWIDMVWRISNVWFSVIVNGLPQGFFRSTRGLRQGDPISPTLFVIRAEVLSRSLNALAGHRSFRPFKVPSSCPLVTHLAYADDVVILMSGFKASVKLVKGVVNRYCEMLGQKFNCQKSCLLVHPTLPLQRRRHRILSTEGKVVLLRSVLSSIPIYLLAAASLPRRVFALLEKVMADFLWGSTDLGPKFHWISWGDLCRSKEEGGIGVRSMAKVYVAFSIKLWWNFRQKHYLWVEFLTAIYNKGLHLCLDEGVPSQSSMWRRLCSVEIFHENIVSDFVTQAQWNLGLLNQVLQPGLVRQVIEVPPPSPRGSDRMVWALTQDGVFFGSPCGPTRCHCCTEPGEEGINHTFCTGKVAKAVWSSFEDPGEASRVSTLRHRVIWWWLRQGQNVYLKFVYRLLPMIPYWEMWKARNRGVFEGRRLVGTEVRNLGISGDGGVVRDLEGQLIFSYSYFFGSLTSLHAELKAMACGVQLCVARSLHDLHIKVDSLVLVQILQGKDACPWRLQREVDGLLRYKRYFGDITHCYREANKPTDYLANLGADTEQEMIFGSHRALPGMVRGEIQMERLDFPNFRKRSMS</sequence>
<dbReference type="InterPro" id="IPR043502">
    <property type="entry name" value="DNA/RNA_pol_sf"/>
</dbReference>
<dbReference type="GO" id="GO:0004523">
    <property type="term" value="F:RNA-DNA hybrid ribonuclease activity"/>
    <property type="evidence" value="ECO:0007669"/>
    <property type="project" value="InterPro"/>
</dbReference>
<dbReference type="GeneID" id="113696849"/>
<proteinExistence type="predicted"/>
<dbReference type="InterPro" id="IPR002156">
    <property type="entry name" value="RNaseH_domain"/>
</dbReference>
<dbReference type="AlphaFoldDB" id="A0A6P6T134"/>
<evidence type="ECO:0000259" key="1">
    <source>
        <dbReference type="PROSITE" id="PS50878"/>
    </source>
</evidence>
<dbReference type="GO" id="GO:0003676">
    <property type="term" value="F:nucleic acid binding"/>
    <property type="evidence" value="ECO:0007669"/>
    <property type="project" value="InterPro"/>
</dbReference>
<dbReference type="Pfam" id="PF13456">
    <property type="entry name" value="RVT_3"/>
    <property type="match status" value="1"/>
</dbReference>
<dbReference type="InterPro" id="IPR000477">
    <property type="entry name" value="RT_dom"/>
</dbReference>
<dbReference type="Pfam" id="PF00078">
    <property type="entry name" value="RVT_1"/>
    <property type="match status" value="1"/>
</dbReference>